<dbReference type="AlphaFoldDB" id="A0AAN6V833"/>
<evidence type="ECO:0000313" key="2">
    <source>
        <dbReference type="Proteomes" id="UP001302676"/>
    </source>
</evidence>
<name>A0AAN6V833_9PEZI</name>
<dbReference type="GeneID" id="87816386"/>
<comment type="caution">
    <text evidence="1">The sequence shown here is derived from an EMBL/GenBank/DDBJ whole genome shotgun (WGS) entry which is preliminary data.</text>
</comment>
<proteinExistence type="predicted"/>
<dbReference type="EMBL" id="MU853563">
    <property type="protein sequence ID" value="KAK4146194.1"/>
    <property type="molecule type" value="Genomic_DNA"/>
</dbReference>
<sequence>MQLKRGVQFVEKVAKAPNPKSKRRILWAAIRDNPRPFNLMLELPDLLLDVYFGDQYDEQMCESVAPHHYGQPNDEDVDWGPYQTWRDEHIGDSVIDSVFLPNDRARERAYVLWDGDRVKEMGGIRAWGNGLV</sequence>
<gene>
    <name evidence="1" type="ORF">C8A04DRAFT_26012</name>
</gene>
<dbReference type="RefSeq" id="XP_062639565.1">
    <property type="nucleotide sequence ID" value="XM_062779773.1"/>
</dbReference>
<protein>
    <submittedName>
        <fullName evidence="1">Uncharacterized protein</fullName>
    </submittedName>
</protein>
<dbReference type="Proteomes" id="UP001302676">
    <property type="component" value="Unassembled WGS sequence"/>
</dbReference>
<evidence type="ECO:0000313" key="1">
    <source>
        <dbReference type="EMBL" id="KAK4146194.1"/>
    </source>
</evidence>
<accession>A0AAN6V833</accession>
<reference evidence="1" key="1">
    <citation type="journal article" date="2023" name="Mol. Phylogenet. Evol.">
        <title>Genome-scale phylogeny and comparative genomics of the fungal order Sordariales.</title>
        <authorList>
            <person name="Hensen N."/>
            <person name="Bonometti L."/>
            <person name="Westerberg I."/>
            <person name="Brannstrom I.O."/>
            <person name="Guillou S."/>
            <person name="Cros-Aarteil S."/>
            <person name="Calhoun S."/>
            <person name="Haridas S."/>
            <person name="Kuo A."/>
            <person name="Mondo S."/>
            <person name="Pangilinan J."/>
            <person name="Riley R."/>
            <person name="LaButti K."/>
            <person name="Andreopoulos B."/>
            <person name="Lipzen A."/>
            <person name="Chen C."/>
            <person name="Yan M."/>
            <person name="Daum C."/>
            <person name="Ng V."/>
            <person name="Clum A."/>
            <person name="Steindorff A."/>
            <person name="Ohm R.A."/>
            <person name="Martin F."/>
            <person name="Silar P."/>
            <person name="Natvig D.O."/>
            <person name="Lalanne C."/>
            <person name="Gautier V."/>
            <person name="Ament-Velasquez S.L."/>
            <person name="Kruys A."/>
            <person name="Hutchinson M.I."/>
            <person name="Powell A.J."/>
            <person name="Barry K."/>
            <person name="Miller A.N."/>
            <person name="Grigoriev I.V."/>
            <person name="Debuchy R."/>
            <person name="Gladieux P."/>
            <person name="Hiltunen Thoren M."/>
            <person name="Johannesson H."/>
        </authorList>
    </citation>
    <scope>NUCLEOTIDE SEQUENCE</scope>
    <source>
        <strain evidence="1">CBS 141.50</strain>
    </source>
</reference>
<organism evidence="1 2">
    <name type="scientific">Dichotomopilus funicola</name>
    <dbReference type="NCBI Taxonomy" id="1934379"/>
    <lineage>
        <taxon>Eukaryota</taxon>
        <taxon>Fungi</taxon>
        <taxon>Dikarya</taxon>
        <taxon>Ascomycota</taxon>
        <taxon>Pezizomycotina</taxon>
        <taxon>Sordariomycetes</taxon>
        <taxon>Sordariomycetidae</taxon>
        <taxon>Sordariales</taxon>
        <taxon>Chaetomiaceae</taxon>
        <taxon>Dichotomopilus</taxon>
    </lineage>
</organism>
<reference evidence="1" key="2">
    <citation type="submission" date="2023-05" db="EMBL/GenBank/DDBJ databases">
        <authorList>
            <consortium name="Lawrence Berkeley National Laboratory"/>
            <person name="Steindorff A."/>
            <person name="Hensen N."/>
            <person name="Bonometti L."/>
            <person name="Westerberg I."/>
            <person name="Brannstrom I.O."/>
            <person name="Guillou S."/>
            <person name="Cros-Aarteil S."/>
            <person name="Calhoun S."/>
            <person name="Haridas S."/>
            <person name="Kuo A."/>
            <person name="Mondo S."/>
            <person name="Pangilinan J."/>
            <person name="Riley R."/>
            <person name="Labutti K."/>
            <person name="Andreopoulos B."/>
            <person name="Lipzen A."/>
            <person name="Chen C."/>
            <person name="Yanf M."/>
            <person name="Daum C."/>
            <person name="Ng V."/>
            <person name="Clum A."/>
            <person name="Ohm R."/>
            <person name="Martin F."/>
            <person name="Silar P."/>
            <person name="Natvig D."/>
            <person name="Lalanne C."/>
            <person name="Gautier V."/>
            <person name="Ament-Velasquez S.L."/>
            <person name="Kruys A."/>
            <person name="Hutchinson M.I."/>
            <person name="Powell A.J."/>
            <person name="Barry K."/>
            <person name="Miller A.N."/>
            <person name="Grigoriev I.V."/>
            <person name="Debuchy R."/>
            <person name="Gladieux P."/>
            <person name="Thoren M.H."/>
            <person name="Johannesson H."/>
        </authorList>
    </citation>
    <scope>NUCLEOTIDE SEQUENCE</scope>
    <source>
        <strain evidence="1">CBS 141.50</strain>
    </source>
</reference>
<keyword evidence="2" id="KW-1185">Reference proteome</keyword>